<accession>A0ACC0E838</accession>
<proteinExistence type="predicted"/>
<reference evidence="2" key="2">
    <citation type="journal article" date="2018" name="Mol. Plant Microbe Interact.">
        <title>Genome sequence resources for the wheat stripe rust pathogen (Puccinia striiformis f. sp. tritici) and the barley stripe rust pathogen (Puccinia striiformis f. sp. hordei).</title>
        <authorList>
            <person name="Xia C."/>
            <person name="Wang M."/>
            <person name="Yin C."/>
            <person name="Cornejo O.E."/>
            <person name="Hulbert S.H."/>
            <person name="Chen X."/>
        </authorList>
    </citation>
    <scope>NUCLEOTIDE SEQUENCE [LARGE SCALE GENOMIC DNA]</scope>
    <source>
        <strain evidence="2">93-210</strain>
    </source>
</reference>
<gene>
    <name evidence="1" type="ORF">MJO28_009551</name>
</gene>
<organism evidence="1 2">
    <name type="scientific">Puccinia striiformis f. sp. tritici</name>
    <dbReference type="NCBI Taxonomy" id="168172"/>
    <lineage>
        <taxon>Eukaryota</taxon>
        <taxon>Fungi</taxon>
        <taxon>Dikarya</taxon>
        <taxon>Basidiomycota</taxon>
        <taxon>Pucciniomycotina</taxon>
        <taxon>Pucciniomycetes</taxon>
        <taxon>Pucciniales</taxon>
        <taxon>Pucciniaceae</taxon>
        <taxon>Puccinia</taxon>
    </lineage>
</organism>
<protein>
    <submittedName>
        <fullName evidence="1">Uncharacterized protein</fullName>
    </submittedName>
</protein>
<reference evidence="1 2" key="3">
    <citation type="journal article" date="2022" name="Microbiol. Spectr.">
        <title>Folding features and dynamics of 3D genome architecture in plant fungal pathogens.</title>
        <authorList>
            <person name="Xia C."/>
        </authorList>
    </citation>
    <scope>NUCLEOTIDE SEQUENCE [LARGE SCALE GENOMIC DNA]</scope>
    <source>
        <strain evidence="1 2">93-210</strain>
    </source>
</reference>
<comment type="caution">
    <text evidence="1">The sequence shown here is derived from an EMBL/GenBank/DDBJ whole genome shotgun (WGS) entry which is preliminary data.</text>
</comment>
<reference evidence="2" key="1">
    <citation type="journal article" date="2018" name="BMC Genomics">
        <title>Genomic insights into host adaptation between the wheat stripe rust pathogen (Puccinia striiformis f. sp. tritici) and the barley stripe rust pathogen (Puccinia striiformis f. sp. hordei).</title>
        <authorList>
            <person name="Xia C."/>
            <person name="Wang M."/>
            <person name="Yin C."/>
            <person name="Cornejo O.E."/>
            <person name="Hulbert S.H."/>
            <person name="Chen X."/>
        </authorList>
    </citation>
    <scope>NUCLEOTIDE SEQUENCE [LARGE SCALE GENOMIC DNA]</scope>
    <source>
        <strain evidence="2">93-210</strain>
    </source>
</reference>
<evidence type="ECO:0000313" key="1">
    <source>
        <dbReference type="EMBL" id="KAI7947643.1"/>
    </source>
</evidence>
<keyword evidence="2" id="KW-1185">Reference proteome</keyword>
<evidence type="ECO:0000313" key="2">
    <source>
        <dbReference type="Proteomes" id="UP001060170"/>
    </source>
</evidence>
<sequence length="325" mass="36279">MFRKPEIRAILETLSPVSPLRDDESERMNPDGFWSTHAHPELNLKLRVKDLAKMTSQALLVVRPMYHHSRPVDHPQRTSEDQQEPSRTGPTTDYLNRINHILVLELKGKHELMSYLEPTARRSSRSQSSISSFAPGRRNLHVGSLIASCLSAKLGLLNPVLKRDRGNNVDRISIGLSGVSLPHVSSSLDGLILMLLIERRASMDFASFTISDPLSQPVYPKTLVRKPGSRGSNQVGKDSERSDDLWINVPGKRFPPTWLQHPSIIVRVLLFLSCRECETVFEEDSSKEQAGLQSLRNLGTRDQKGGSKGNNRASTTAGPIPNENE</sequence>
<dbReference type="EMBL" id="CM045873">
    <property type="protein sequence ID" value="KAI7947643.1"/>
    <property type="molecule type" value="Genomic_DNA"/>
</dbReference>
<dbReference type="Proteomes" id="UP001060170">
    <property type="component" value="Chromosome 9"/>
</dbReference>
<name>A0ACC0E838_9BASI</name>